<evidence type="ECO:0000313" key="3">
    <source>
        <dbReference type="Proteomes" id="UP000240418"/>
    </source>
</evidence>
<name>A0A2P8F6I7_9RHOB</name>
<protein>
    <recommendedName>
        <fullName evidence="4">Component of SufBCD complex</fullName>
    </recommendedName>
</protein>
<feature type="transmembrane region" description="Helical" evidence="1">
    <location>
        <begin position="88"/>
        <end position="109"/>
    </location>
</feature>
<organism evidence="2 3">
    <name type="scientific">Shimia abyssi</name>
    <dbReference type="NCBI Taxonomy" id="1662395"/>
    <lineage>
        <taxon>Bacteria</taxon>
        <taxon>Pseudomonadati</taxon>
        <taxon>Pseudomonadota</taxon>
        <taxon>Alphaproteobacteria</taxon>
        <taxon>Rhodobacterales</taxon>
        <taxon>Roseobacteraceae</taxon>
    </lineage>
</organism>
<evidence type="ECO:0008006" key="4">
    <source>
        <dbReference type="Google" id="ProtNLM"/>
    </source>
</evidence>
<sequence>MGEKSKRAANLNWHQTVFELIDMRSFSNLWFWIALAVFWSSASHWVLGVPWDMVLRAKRNGAQSEIDLHDVVRVNVNRILYITRVSGLWLIALACFVLTGLAVLGFGYALEFAQAVFLLMFPMSIVGLLSIRTARQIREQVMLGEDLRKRLGRHRFWVQLIGMISIFVTSLWGMYQNFQISPLG</sequence>
<evidence type="ECO:0000256" key="1">
    <source>
        <dbReference type="SAM" id="Phobius"/>
    </source>
</evidence>
<accession>A0A2P8F6I7</accession>
<feature type="transmembrane region" description="Helical" evidence="1">
    <location>
        <begin position="115"/>
        <end position="135"/>
    </location>
</feature>
<comment type="caution">
    <text evidence="2">The sequence shown here is derived from an EMBL/GenBank/DDBJ whole genome shotgun (WGS) entry which is preliminary data.</text>
</comment>
<keyword evidence="1" id="KW-0812">Transmembrane</keyword>
<keyword evidence="3" id="KW-1185">Reference proteome</keyword>
<reference evidence="2 3" key="1">
    <citation type="submission" date="2018-03" db="EMBL/GenBank/DDBJ databases">
        <title>Genomic Encyclopedia of Archaeal and Bacterial Type Strains, Phase II (KMG-II): from individual species to whole genera.</title>
        <authorList>
            <person name="Goeker M."/>
        </authorList>
    </citation>
    <scope>NUCLEOTIDE SEQUENCE [LARGE SCALE GENOMIC DNA]</scope>
    <source>
        <strain evidence="2 3">DSM 100673</strain>
    </source>
</reference>
<proteinExistence type="predicted"/>
<feature type="transmembrane region" description="Helical" evidence="1">
    <location>
        <begin position="156"/>
        <end position="175"/>
    </location>
</feature>
<gene>
    <name evidence="2" type="ORF">CLV88_1182</name>
</gene>
<dbReference type="Proteomes" id="UP000240418">
    <property type="component" value="Unassembled WGS sequence"/>
</dbReference>
<dbReference type="AlphaFoldDB" id="A0A2P8F6I7"/>
<keyword evidence="1" id="KW-0472">Membrane</keyword>
<feature type="transmembrane region" description="Helical" evidence="1">
    <location>
        <begin position="29"/>
        <end position="49"/>
    </location>
</feature>
<evidence type="ECO:0000313" key="2">
    <source>
        <dbReference type="EMBL" id="PSL17327.1"/>
    </source>
</evidence>
<keyword evidence="1" id="KW-1133">Transmembrane helix</keyword>
<dbReference type="EMBL" id="PYGJ01000018">
    <property type="protein sequence ID" value="PSL17327.1"/>
    <property type="molecule type" value="Genomic_DNA"/>
</dbReference>